<dbReference type="GO" id="GO:0005886">
    <property type="term" value="C:plasma membrane"/>
    <property type="evidence" value="ECO:0007669"/>
    <property type="project" value="UniProtKB-SubCell"/>
</dbReference>
<keyword evidence="7" id="KW-1278">Translocase</keyword>
<dbReference type="PROSITE" id="PS50893">
    <property type="entry name" value="ABC_TRANSPORTER_2"/>
    <property type="match status" value="1"/>
</dbReference>
<keyword evidence="4" id="KW-1003">Cell membrane</keyword>
<dbReference type="InterPro" id="IPR005894">
    <property type="entry name" value="DrrA"/>
</dbReference>
<dbReference type="InterPro" id="IPR003439">
    <property type="entry name" value="ABC_transporter-like_ATP-bd"/>
</dbReference>
<evidence type="ECO:0000256" key="4">
    <source>
        <dbReference type="ARBA" id="ARBA00022475"/>
    </source>
</evidence>
<dbReference type="SMART" id="SM00382">
    <property type="entry name" value="AAA"/>
    <property type="match status" value="1"/>
</dbReference>
<dbReference type="PROSITE" id="PS00211">
    <property type="entry name" value="ABC_TRANSPORTER_1"/>
    <property type="match status" value="1"/>
</dbReference>
<dbReference type="PANTHER" id="PTHR43582:SF2">
    <property type="entry name" value="LINEARMYCIN RESISTANCE ATP-BINDING PROTEIN LNRL"/>
    <property type="match status" value="1"/>
</dbReference>
<evidence type="ECO:0000256" key="3">
    <source>
        <dbReference type="ARBA" id="ARBA00022458"/>
    </source>
</evidence>
<reference evidence="11 12" key="1">
    <citation type="submission" date="2019-04" db="EMBL/GenBank/DDBJ databases">
        <authorList>
            <person name="Li Y."/>
            <person name="Wang J."/>
        </authorList>
    </citation>
    <scope>NUCLEOTIDE SEQUENCE [LARGE SCALE GENOMIC DNA]</scope>
    <source>
        <strain evidence="11 12">DSM 14668</strain>
    </source>
</reference>
<dbReference type="OrthoDB" id="9805130at2"/>
<evidence type="ECO:0000256" key="9">
    <source>
        <dbReference type="ARBA" id="ARBA00049985"/>
    </source>
</evidence>
<name>A0A4U1JDT6_9BACT</name>
<keyword evidence="5" id="KW-0547">Nucleotide-binding</keyword>
<evidence type="ECO:0000256" key="2">
    <source>
        <dbReference type="ARBA" id="ARBA00022448"/>
    </source>
</evidence>
<dbReference type="Pfam" id="PF00005">
    <property type="entry name" value="ABC_tran"/>
    <property type="match status" value="1"/>
</dbReference>
<dbReference type="InterPro" id="IPR003593">
    <property type="entry name" value="AAA+_ATPase"/>
</dbReference>
<feature type="domain" description="ABC transporter" evidence="10">
    <location>
        <begin position="7"/>
        <end position="237"/>
    </location>
</feature>
<protein>
    <submittedName>
        <fullName evidence="11">ATP-binding cassette domain-containing protein</fullName>
    </submittedName>
</protein>
<organism evidence="11 12">
    <name type="scientific">Polyangium fumosum</name>
    <dbReference type="NCBI Taxonomy" id="889272"/>
    <lineage>
        <taxon>Bacteria</taxon>
        <taxon>Pseudomonadati</taxon>
        <taxon>Myxococcota</taxon>
        <taxon>Polyangia</taxon>
        <taxon>Polyangiales</taxon>
        <taxon>Polyangiaceae</taxon>
        <taxon>Polyangium</taxon>
    </lineage>
</organism>
<keyword evidence="2" id="KW-0813">Transport</keyword>
<dbReference type="PANTHER" id="PTHR43582">
    <property type="entry name" value="LINEARMYCIN RESISTANCE ATP-BINDING PROTEIN LNRL"/>
    <property type="match status" value="1"/>
</dbReference>
<dbReference type="RefSeq" id="WP_136929572.1">
    <property type="nucleotide sequence ID" value="NZ_SSMQ01000012.1"/>
</dbReference>
<dbReference type="NCBIfam" id="TIGR01188">
    <property type="entry name" value="drrA"/>
    <property type="match status" value="1"/>
</dbReference>
<comment type="caution">
    <text evidence="11">The sequence shown here is derived from an EMBL/GenBank/DDBJ whole genome shotgun (WGS) entry which is preliminary data.</text>
</comment>
<keyword evidence="6 11" id="KW-0067">ATP-binding</keyword>
<evidence type="ECO:0000256" key="8">
    <source>
        <dbReference type="ARBA" id="ARBA00023136"/>
    </source>
</evidence>
<sequence length="325" mass="36091">MNPSPAIEVRDLSKRFGDVEAVRGVSFTVQEGEIFGFLGPNGAGKTTTIKMLCTLLAPTSGVLRLAGFDVTKSPDDVRRAIGVIFQDPSLDDRLTAEENLLLHAVVYGVPRAERRARLDEALAFVDLADRKKDLVRTFSGGMKRRLEIARGLVHRPRVLFLDEPTTGLDPQTRKATWEVLRGLRDRNGMTLFLTTHYMDEAEHCDRIAVIDHGRIVAEDSPEALKRAVGKDVVFVRTNEPAALCDVLAERYGLTPDRTEEGLCFRVEDGEAFVVRLVSEARVAVTGIAVRRPTLDDVFLALTGRQIRNGNGDAGRDRMRAMARRR</sequence>
<dbReference type="Proteomes" id="UP000309215">
    <property type="component" value="Unassembled WGS sequence"/>
</dbReference>
<evidence type="ECO:0000256" key="5">
    <source>
        <dbReference type="ARBA" id="ARBA00022741"/>
    </source>
</evidence>
<accession>A0A4U1JDT6</accession>
<dbReference type="GO" id="GO:1900753">
    <property type="term" value="P:doxorubicin transport"/>
    <property type="evidence" value="ECO:0007669"/>
    <property type="project" value="InterPro"/>
</dbReference>
<dbReference type="InterPro" id="IPR027417">
    <property type="entry name" value="P-loop_NTPase"/>
</dbReference>
<gene>
    <name evidence="11" type="ORF">E8A74_14440</name>
</gene>
<evidence type="ECO:0000256" key="7">
    <source>
        <dbReference type="ARBA" id="ARBA00022967"/>
    </source>
</evidence>
<comment type="subcellular location">
    <subcellularLocation>
        <location evidence="1">Cell membrane</location>
        <topology evidence="1">Peripheral membrane protein</topology>
        <orientation evidence="1">Cytoplasmic side</orientation>
    </subcellularLocation>
</comment>
<dbReference type="AlphaFoldDB" id="A0A4U1JDT6"/>
<evidence type="ECO:0000256" key="6">
    <source>
        <dbReference type="ARBA" id="ARBA00022840"/>
    </source>
</evidence>
<evidence type="ECO:0000313" key="12">
    <source>
        <dbReference type="Proteomes" id="UP000309215"/>
    </source>
</evidence>
<dbReference type="GO" id="GO:0016887">
    <property type="term" value="F:ATP hydrolysis activity"/>
    <property type="evidence" value="ECO:0007669"/>
    <property type="project" value="InterPro"/>
</dbReference>
<proteinExistence type="inferred from homology"/>
<keyword evidence="12" id="KW-1185">Reference proteome</keyword>
<evidence type="ECO:0000256" key="1">
    <source>
        <dbReference type="ARBA" id="ARBA00004413"/>
    </source>
</evidence>
<comment type="similarity">
    <text evidence="9">Belongs to the ABC transporter superfamily. Drug exporter-1 (DrugE1) (TC 3.A.1.105) family.</text>
</comment>
<dbReference type="InterPro" id="IPR017871">
    <property type="entry name" value="ABC_transporter-like_CS"/>
</dbReference>
<dbReference type="GO" id="GO:0043215">
    <property type="term" value="P:daunorubicin transport"/>
    <property type="evidence" value="ECO:0007669"/>
    <property type="project" value="InterPro"/>
</dbReference>
<evidence type="ECO:0000313" key="11">
    <source>
        <dbReference type="EMBL" id="TKD08975.1"/>
    </source>
</evidence>
<evidence type="ECO:0000259" key="10">
    <source>
        <dbReference type="PROSITE" id="PS50893"/>
    </source>
</evidence>
<keyword evidence="8" id="KW-0472">Membrane</keyword>
<keyword evidence="3" id="KW-0536">Nodulation</keyword>
<dbReference type="FunFam" id="3.40.50.300:FF:000589">
    <property type="entry name" value="ABC transporter, ATP-binding subunit"/>
    <property type="match status" value="1"/>
</dbReference>
<dbReference type="SUPFAM" id="SSF52540">
    <property type="entry name" value="P-loop containing nucleoside triphosphate hydrolases"/>
    <property type="match status" value="1"/>
</dbReference>
<dbReference type="Gene3D" id="3.40.50.300">
    <property type="entry name" value="P-loop containing nucleotide triphosphate hydrolases"/>
    <property type="match status" value="1"/>
</dbReference>
<dbReference type="GO" id="GO:0005524">
    <property type="term" value="F:ATP binding"/>
    <property type="evidence" value="ECO:0007669"/>
    <property type="project" value="UniProtKB-KW"/>
</dbReference>
<dbReference type="EMBL" id="SSMQ01000012">
    <property type="protein sequence ID" value="TKD08975.1"/>
    <property type="molecule type" value="Genomic_DNA"/>
</dbReference>